<reference evidence="1 2" key="1">
    <citation type="journal article" date="2018" name="Front. Plant Sci.">
        <title>Red Clover (Trifolium pratense) and Zigzag Clover (T. medium) - A Picture of Genomic Similarities and Differences.</title>
        <authorList>
            <person name="Dluhosova J."/>
            <person name="Istvanek J."/>
            <person name="Nedelnik J."/>
            <person name="Repkova J."/>
        </authorList>
    </citation>
    <scope>NUCLEOTIDE SEQUENCE [LARGE SCALE GENOMIC DNA]</scope>
    <source>
        <strain evidence="2">cv. 10/8</strain>
        <tissue evidence="1">Leaf</tissue>
    </source>
</reference>
<protein>
    <submittedName>
        <fullName evidence="1">TMV resistance protein N-like</fullName>
    </submittedName>
</protein>
<dbReference type="Proteomes" id="UP000265520">
    <property type="component" value="Unassembled WGS sequence"/>
</dbReference>
<accession>A0A392PFT1</accession>
<organism evidence="1 2">
    <name type="scientific">Trifolium medium</name>
    <dbReference type="NCBI Taxonomy" id="97028"/>
    <lineage>
        <taxon>Eukaryota</taxon>
        <taxon>Viridiplantae</taxon>
        <taxon>Streptophyta</taxon>
        <taxon>Embryophyta</taxon>
        <taxon>Tracheophyta</taxon>
        <taxon>Spermatophyta</taxon>
        <taxon>Magnoliopsida</taxon>
        <taxon>eudicotyledons</taxon>
        <taxon>Gunneridae</taxon>
        <taxon>Pentapetalae</taxon>
        <taxon>rosids</taxon>
        <taxon>fabids</taxon>
        <taxon>Fabales</taxon>
        <taxon>Fabaceae</taxon>
        <taxon>Papilionoideae</taxon>
        <taxon>50 kb inversion clade</taxon>
        <taxon>NPAAA clade</taxon>
        <taxon>Hologalegina</taxon>
        <taxon>IRL clade</taxon>
        <taxon>Trifolieae</taxon>
        <taxon>Trifolium</taxon>
    </lineage>
</organism>
<keyword evidence="2" id="KW-1185">Reference proteome</keyword>
<evidence type="ECO:0000313" key="2">
    <source>
        <dbReference type="Proteomes" id="UP000265520"/>
    </source>
</evidence>
<evidence type="ECO:0000313" key="1">
    <source>
        <dbReference type="EMBL" id="MCI10166.1"/>
    </source>
</evidence>
<sequence length="59" mass="7027">MSCEDCEDEHLMAQAVHGLRRITIVKWYGIHVYREENRMEDVLLTSTDKWVESNERSES</sequence>
<name>A0A392PFT1_9FABA</name>
<proteinExistence type="predicted"/>
<comment type="caution">
    <text evidence="1">The sequence shown here is derived from an EMBL/GenBank/DDBJ whole genome shotgun (WGS) entry which is preliminary data.</text>
</comment>
<dbReference type="EMBL" id="LXQA010075225">
    <property type="protein sequence ID" value="MCI10166.1"/>
    <property type="molecule type" value="Genomic_DNA"/>
</dbReference>
<dbReference type="AlphaFoldDB" id="A0A392PFT1"/>